<feature type="transmembrane region" description="Helical" evidence="1">
    <location>
        <begin position="203"/>
        <end position="229"/>
    </location>
</feature>
<evidence type="ECO:0000256" key="1">
    <source>
        <dbReference type="SAM" id="Phobius"/>
    </source>
</evidence>
<dbReference type="InterPro" id="IPR040128">
    <property type="entry name" value="T25E4.2-like"/>
</dbReference>
<dbReference type="SUPFAM" id="SSF53850">
    <property type="entry name" value="Periplasmic binding protein-like II"/>
    <property type="match status" value="1"/>
</dbReference>
<dbReference type="InterPro" id="IPR001638">
    <property type="entry name" value="Solute-binding_3/MltF_N"/>
</dbReference>
<keyword evidence="3" id="KW-1185">Reference proteome</keyword>
<evidence type="ECO:0000259" key="2">
    <source>
        <dbReference type="Pfam" id="PF00497"/>
    </source>
</evidence>
<accession>A0A914V7F5</accession>
<keyword evidence="1" id="KW-0812">Transmembrane</keyword>
<evidence type="ECO:0000313" key="4">
    <source>
        <dbReference type="WBParaSite" id="PSAMB.scaffold161size70618.g2781.t1"/>
    </source>
</evidence>
<feature type="transmembrane region" description="Helical" evidence="1">
    <location>
        <begin position="144"/>
        <end position="169"/>
    </location>
</feature>
<dbReference type="Proteomes" id="UP000887566">
    <property type="component" value="Unplaced"/>
</dbReference>
<reference evidence="4" key="1">
    <citation type="submission" date="2022-11" db="UniProtKB">
        <authorList>
            <consortium name="WormBaseParasite"/>
        </authorList>
    </citation>
    <scope>IDENTIFICATION</scope>
</reference>
<keyword evidence="1" id="KW-0472">Membrane</keyword>
<feature type="domain" description="Solute-binding protein family 3/N-terminal" evidence="2">
    <location>
        <begin position="58"/>
        <end position="360"/>
    </location>
</feature>
<name>A0A914V7F5_9BILA</name>
<protein>
    <submittedName>
        <fullName evidence="4">Solute-binding protein family 3/N-terminal domain-containing protein</fullName>
    </submittedName>
</protein>
<dbReference type="PANTHER" id="PTHR22714:SF7">
    <property type="entry name" value="SOLUTE-BINDING PROTEIN FAMILY 3_N-TERMINAL DOMAIN-CONTAINING PROTEIN"/>
    <property type="match status" value="1"/>
</dbReference>
<sequence length="476" mass="54013">MAIYGNHSALKKLPHTLRIASHPAWFPESGECALDGFDRRRKCRMPGYGPEILDLLLKYSGINYEIVKLPADAFGGDMNVSSGTTWNGVLGDLQNGKYDTVSAPYIITEERCASFDFSVPVNSLETIFVVGPEQPDFLTSSFRLFLIFDPTLTAAVIVALFALIIGVFISQFSHRKRNNHPEPFMKTVDDELLHDQFETSGKIFALFLGLGLLLFIGLYEGCLLTYLLLPPQQKPMTERQLLNRVYERKLTFVTDRHQYDGYGTWQLVRFSKLEKYEIFQETIKHNPPYFTNVDPDSLNTLFEEHPNDYVIYGDSSALMFAKARCSLEVVSMTDPDILRSGFVFRKNSSLVNIFNEAINRNWNFVQAVRDRYLNVDRSNCSLSSDTTQVVPLNLITLLGSFTLLGIGFSFAVFVLLLETFVCPQSIFQNVCDHLKVKLKINISILPIFSSADINIRQFGYTKGSFEKLAEGFNEQF</sequence>
<dbReference type="WBParaSite" id="PSAMB.scaffold161size70618.g2781.t1">
    <property type="protein sequence ID" value="PSAMB.scaffold161size70618.g2781.t1"/>
    <property type="gene ID" value="PSAMB.scaffold161size70618.g2781"/>
</dbReference>
<dbReference type="Gene3D" id="3.40.190.10">
    <property type="entry name" value="Periplasmic binding protein-like II"/>
    <property type="match status" value="1"/>
</dbReference>
<proteinExistence type="predicted"/>
<dbReference type="PANTHER" id="PTHR22714">
    <property type="entry name" value="PROTEIN CBG02446-RELATED"/>
    <property type="match status" value="1"/>
</dbReference>
<evidence type="ECO:0000313" key="3">
    <source>
        <dbReference type="Proteomes" id="UP000887566"/>
    </source>
</evidence>
<feature type="transmembrane region" description="Helical" evidence="1">
    <location>
        <begin position="394"/>
        <end position="417"/>
    </location>
</feature>
<organism evidence="3 4">
    <name type="scientific">Plectus sambesii</name>
    <dbReference type="NCBI Taxonomy" id="2011161"/>
    <lineage>
        <taxon>Eukaryota</taxon>
        <taxon>Metazoa</taxon>
        <taxon>Ecdysozoa</taxon>
        <taxon>Nematoda</taxon>
        <taxon>Chromadorea</taxon>
        <taxon>Plectida</taxon>
        <taxon>Plectina</taxon>
        <taxon>Plectoidea</taxon>
        <taxon>Plectidae</taxon>
        <taxon>Plectus</taxon>
    </lineage>
</organism>
<dbReference type="Pfam" id="PF00497">
    <property type="entry name" value="SBP_bac_3"/>
    <property type="match status" value="1"/>
</dbReference>
<dbReference type="AlphaFoldDB" id="A0A914V7F5"/>
<keyword evidence="1" id="KW-1133">Transmembrane helix</keyword>